<dbReference type="Proteomes" id="UP000449906">
    <property type="component" value="Unassembled WGS sequence"/>
</dbReference>
<dbReference type="AlphaFoldDB" id="A0A7J5DTM8"/>
<feature type="compositionally biased region" description="Polar residues" evidence="1">
    <location>
        <begin position="14"/>
        <end position="27"/>
    </location>
</feature>
<dbReference type="Gene3D" id="1.20.120.330">
    <property type="entry name" value="Nucleotidyltransferases domain 2"/>
    <property type="match status" value="1"/>
</dbReference>
<evidence type="ECO:0000313" key="2">
    <source>
        <dbReference type="EMBL" id="KAB2808509.1"/>
    </source>
</evidence>
<name>A0A7J5DTM8_NOCSI</name>
<accession>A0A7J5DTM8</accession>
<gene>
    <name evidence="2" type="ORF">F9L07_23745</name>
</gene>
<organism evidence="2 3">
    <name type="scientific">Nocardioides simplex</name>
    <name type="common">Arthrobacter simplex</name>
    <dbReference type="NCBI Taxonomy" id="2045"/>
    <lineage>
        <taxon>Bacteria</taxon>
        <taxon>Bacillati</taxon>
        <taxon>Actinomycetota</taxon>
        <taxon>Actinomycetes</taxon>
        <taxon>Propionibacteriales</taxon>
        <taxon>Nocardioidaceae</taxon>
        <taxon>Pimelobacter</taxon>
    </lineage>
</organism>
<feature type="region of interest" description="Disordered" evidence="1">
    <location>
        <begin position="1"/>
        <end position="53"/>
    </location>
</feature>
<reference evidence="2 3" key="1">
    <citation type="submission" date="2019-09" db="EMBL/GenBank/DDBJ databases">
        <title>Pimelobacter sp. isolated from Paulinella.</title>
        <authorList>
            <person name="Jeong S.E."/>
        </authorList>
    </citation>
    <scope>NUCLEOTIDE SEQUENCE [LARGE SCALE GENOMIC DNA]</scope>
    <source>
        <strain evidence="2 3">Pch-N</strain>
    </source>
</reference>
<protein>
    <submittedName>
        <fullName evidence="2">Uncharacterized protein</fullName>
    </submittedName>
</protein>
<dbReference type="RefSeq" id="WP_151582173.1">
    <property type="nucleotide sequence ID" value="NZ_WBVM01000003.1"/>
</dbReference>
<dbReference type="EMBL" id="WBVM01000003">
    <property type="protein sequence ID" value="KAB2808509.1"/>
    <property type="molecule type" value="Genomic_DNA"/>
</dbReference>
<evidence type="ECO:0000256" key="1">
    <source>
        <dbReference type="SAM" id="MobiDB-lite"/>
    </source>
</evidence>
<sequence length="181" mass="19051">MTAAAFFAGRMTGDPTSSDEYRSQSAKLDTAVSRAEAAEEELGQSSDKVESLTGELNDAQAQVDALVGELPPEAGSGPALSDGVAIAPRNIRIGVKTRSKECFGSAGCNVTVQIDPDYAGNQDVSSGSWEITYEIRGGEDPVVETMTLEDGTFSFPEEQFLQTTSSNSKLTAVATRVDSLD</sequence>
<evidence type="ECO:0000313" key="3">
    <source>
        <dbReference type="Proteomes" id="UP000449906"/>
    </source>
</evidence>
<comment type="caution">
    <text evidence="2">The sequence shown here is derived from an EMBL/GenBank/DDBJ whole genome shotgun (WGS) entry which is preliminary data.</text>
</comment>
<proteinExistence type="predicted"/>